<dbReference type="EMBL" id="ML977175">
    <property type="protein sequence ID" value="KAF1983391.1"/>
    <property type="molecule type" value="Genomic_DNA"/>
</dbReference>
<feature type="signal peptide" evidence="1">
    <location>
        <begin position="1"/>
        <end position="17"/>
    </location>
</feature>
<keyword evidence="1" id="KW-0732">Signal</keyword>
<protein>
    <submittedName>
        <fullName evidence="2">Uncharacterized protein</fullName>
    </submittedName>
</protein>
<proteinExistence type="predicted"/>
<dbReference type="AlphaFoldDB" id="A0A6G1GR29"/>
<sequence>MRIALFILSVVLPLAGAVSLIPPSAANLLRPILKRVSCESTCAKDWLSNCNKCMQKGKDLGAFCAPKNVKTACVTMCEYGDIEFNPQMLGMMKREVAAKRNFCSVMCNGEKGVAGSKMAAEPCMEYCAQAEFDKMLEQMAKQPLQIRDQQGVEQAPSYCY</sequence>
<evidence type="ECO:0000256" key="1">
    <source>
        <dbReference type="SAM" id="SignalP"/>
    </source>
</evidence>
<dbReference type="Proteomes" id="UP000800041">
    <property type="component" value="Unassembled WGS sequence"/>
</dbReference>
<evidence type="ECO:0000313" key="2">
    <source>
        <dbReference type="EMBL" id="KAF1983391.1"/>
    </source>
</evidence>
<keyword evidence="3" id="KW-1185">Reference proteome</keyword>
<organism evidence="2 3">
    <name type="scientific">Aulographum hederae CBS 113979</name>
    <dbReference type="NCBI Taxonomy" id="1176131"/>
    <lineage>
        <taxon>Eukaryota</taxon>
        <taxon>Fungi</taxon>
        <taxon>Dikarya</taxon>
        <taxon>Ascomycota</taxon>
        <taxon>Pezizomycotina</taxon>
        <taxon>Dothideomycetes</taxon>
        <taxon>Pleosporomycetidae</taxon>
        <taxon>Aulographales</taxon>
        <taxon>Aulographaceae</taxon>
    </lineage>
</organism>
<reference evidence="2" key="1">
    <citation type="journal article" date="2020" name="Stud. Mycol.">
        <title>101 Dothideomycetes genomes: a test case for predicting lifestyles and emergence of pathogens.</title>
        <authorList>
            <person name="Haridas S."/>
            <person name="Albert R."/>
            <person name="Binder M."/>
            <person name="Bloem J."/>
            <person name="Labutti K."/>
            <person name="Salamov A."/>
            <person name="Andreopoulos B."/>
            <person name="Baker S."/>
            <person name="Barry K."/>
            <person name="Bills G."/>
            <person name="Bluhm B."/>
            <person name="Cannon C."/>
            <person name="Castanera R."/>
            <person name="Culley D."/>
            <person name="Daum C."/>
            <person name="Ezra D."/>
            <person name="Gonzalez J."/>
            <person name="Henrissat B."/>
            <person name="Kuo A."/>
            <person name="Liang C."/>
            <person name="Lipzen A."/>
            <person name="Lutzoni F."/>
            <person name="Magnuson J."/>
            <person name="Mondo S."/>
            <person name="Nolan M."/>
            <person name="Ohm R."/>
            <person name="Pangilinan J."/>
            <person name="Park H.-J."/>
            <person name="Ramirez L."/>
            <person name="Alfaro M."/>
            <person name="Sun H."/>
            <person name="Tritt A."/>
            <person name="Yoshinaga Y."/>
            <person name="Zwiers L.-H."/>
            <person name="Turgeon B."/>
            <person name="Goodwin S."/>
            <person name="Spatafora J."/>
            <person name="Crous P."/>
            <person name="Grigoriev I."/>
        </authorList>
    </citation>
    <scope>NUCLEOTIDE SEQUENCE</scope>
    <source>
        <strain evidence="2">CBS 113979</strain>
    </source>
</reference>
<accession>A0A6G1GR29</accession>
<name>A0A6G1GR29_9PEZI</name>
<evidence type="ECO:0000313" key="3">
    <source>
        <dbReference type="Proteomes" id="UP000800041"/>
    </source>
</evidence>
<gene>
    <name evidence="2" type="ORF">K402DRAFT_456588</name>
</gene>
<feature type="chain" id="PRO_5026042044" evidence="1">
    <location>
        <begin position="18"/>
        <end position="160"/>
    </location>
</feature>